<protein>
    <submittedName>
        <fullName evidence="2">Uncharacterized protein</fullName>
    </submittedName>
</protein>
<feature type="compositionally biased region" description="Basic and acidic residues" evidence="1">
    <location>
        <begin position="33"/>
        <end position="49"/>
    </location>
</feature>
<evidence type="ECO:0000313" key="2">
    <source>
        <dbReference type="EMBL" id="ACM07160.1"/>
    </source>
</evidence>
<dbReference type="Proteomes" id="UP000000447">
    <property type="component" value="Plasmid unnamed"/>
</dbReference>
<evidence type="ECO:0000256" key="1">
    <source>
        <dbReference type="SAM" id="MobiDB-lite"/>
    </source>
</evidence>
<dbReference type="AlphaFoldDB" id="B9L4B7"/>
<dbReference type="KEGG" id="tro:trd_A0632"/>
<sequence length="74" mass="8052">MTSSSCATEVIAPPPRYSTGVRLHCNANVEPASRPRSDVLPHPLDRPRPVCEASLPVRSTPLRVQTYAARSRTA</sequence>
<organism evidence="2 3">
    <name type="scientific">Thermomicrobium roseum (strain ATCC 27502 / DSM 5159 / P-2)</name>
    <dbReference type="NCBI Taxonomy" id="309801"/>
    <lineage>
        <taxon>Bacteria</taxon>
        <taxon>Pseudomonadati</taxon>
        <taxon>Thermomicrobiota</taxon>
        <taxon>Thermomicrobia</taxon>
        <taxon>Thermomicrobiales</taxon>
        <taxon>Thermomicrobiaceae</taxon>
        <taxon>Thermomicrobium</taxon>
    </lineage>
</organism>
<geneLocation type="plasmid" evidence="3">
    <name>Tros</name>
</geneLocation>
<reference evidence="2 3" key="1">
    <citation type="journal article" date="2009" name="PLoS ONE">
        <title>Complete genome sequence of the aerobic CO-oxidizing thermophile Thermomicrobium roseum.</title>
        <authorList>
            <person name="Wu D."/>
            <person name="Raymond J."/>
            <person name="Wu M."/>
            <person name="Chatterji S."/>
            <person name="Ren Q."/>
            <person name="Graham J.E."/>
            <person name="Bryant D.A."/>
            <person name="Robb F."/>
            <person name="Colman A."/>
            <person name="Tallon L.J."/>
            <person name="Badger J.H."/>
            <person name="Madupu R."/>
            <person name="Ward N.L."/>
            <person name="Eisen J.A."/>
        </authorList>
    </citation>
    <scope>NUCLEOTIDE SEQUENCE [LARGE SCALE GENOMIC DNA]</scope>
    <source>
        <strain evidence="3">ATCC 27502 / DSM 5159 / P-2</strain>
        <plasmid evidence="2">unnamed</plasmid>
    </source>
</reference>
<keyword evidence="2" id="KW-0614">Plasmid</keyword>
<accession>B9L4B7</accession>
<gene>
    <name evidence="2" type="ordered locus">trd_A0632</name>
</gene>
<keyword evidence="3" id="KW-1185">Reference proteome</keyword>
<name>B9L4B7_THERP</name>
<feature type="region of interest" description="Disordered" evidence="1">
    <location>
        <begin position="31"/>
        <end position="51"/>
    </location>
</feature>
<evidence type="ECO:0000313" key="3">
    <source>
        <dbReference type="Proteomes" id="UP000000447"/>
    </source>
</evidence>
<dbReference type="EMBL" id="CP001276">
    <property type="protein sequence ID" value="ACM07160.1"/>
    <property type="molecule type" value="Genomic_DNA"/>
</dbReference>
<proteinExistence type="predicted"/>
<dbReference type="HOGENOM" id="CLU_2686617_0_0_0"/>